<dbReference type="PANTHER" id="PTHR36507">
    <property type="entry name" value="BLL1555 PROTEIN"/>
    <property type="match status" value="1"/>
</dbReference>
<feature type="transmembrane region" description="Helical" evidence="1">
    <location>
        <begin position="6"/>
        <end position="23"/>
    </location>
</feature>
<gene>
    <name evidence="3" type="ORF">A2594_02530</name>
</gene>
<keyword evidence="1" id="KW-0472">Membrane</keyword>
<dbReference type="Gene3D" id="2.60.40.420">
    <property type="entry name" value="Cupredoxins - blue copper proteins"/>
    <property type="match status" value="1"/>
</dbReference>
<evidence type="ECO:0000313" key="3">
    <source>
        <dbReference type="EMBL" id="OGM88902.1"/>
    </source>
</evidence>
<name>A0A1F8DKE3_9BACT</name>
<dbReference type="Pfam" id="PF13473">
    <property type="entry name" value="Cupredoxin_1"/>
    <property type="match status" value="1"/>
</dbReference>
<protein>
    <recommendedName>
        <fullName evidence="2">EfeO-type cupredoxin-like domain-containing protein</fullName>
    </recommendedName>
</protein>
<dbReference type="PANTHER" id="PTHR36507:SF1">
    <property type="entry name" value="BLL1555 PROTEIN"/>
    <property type="match status" value="1"/>
</dbReference>
<proteinExistence type="predicted"/>
<dbReference type="InterPro" id="IPR008972">
    <property type="entry name" value="Cupredoxin"/>
</dbReference>
<evidence type="ECO:0000313" key="4">
    <source>
        <dbReference type="Proteomes" id="UP000176775"/>
    </source>
</evidence>
<dbReference type="EMBL" id="MGIK01000001">
    <property type="protein sequence ID" value="OGM88902.1"/>
    <property type="molecule type" value="Genomic_DNA"/>
</dbReference>
<evidence type="ECO:0000259" key="2">
    <source>
        <dbReference type="Pfam" id="PF13473"/>
    </source>
</evidence>
<dbReference type="SUPFAM" id="SSF49503">
    <property type="entry name" value="Cupredoxins"/>
    <property type="match status" value="1"/>
</dbReference>
<keyword evidence="1" id="KW-0812">Transmembrane</keyword>
<dbReference type="InterPro" id="IPR028096">
    <property type="entry name" value="EfeO_Cupredoxin"/>
</dbReference>
<accession>A0A1F8DKE3</accession>
<dbReference type="InterPro" id="IPR052721">
    <property type="entry name" value="ET_Amicyanin"/>
</dbReference>
<feature type="domain" description="EfeO-type cupredoxin-like" evidence="2">
    <location>
        <begin position="42"/>
        <end position="133"/>
    </location>
</feature>
<evidence type="ECO:0000256" key="1">
    <source>
        <dbReference type="SAM" id="Phobius"/>
    </source>
</evidence>
<sequence length="134" mass="14278">MRNKLIVGIITVIALAGGILLFSKNRQTVPQASPTPSPVSAVTAIKVNVVTLSESGFSPASLTIKAGENVTWENKSGVRATVDSNPHPVHTSYQPLNLGEFSDGQSVNLTFDTPGTYNYHNHFNSNQSGTIIVE</sequence>
<keyword evidence="1" id="KW-1133">Transmembrane helix</keyword>
<reference evidence="3 4" key="1">
    <citation type="journal article" date="2016" name="Nat. Commun.">
        <title>Thousands of microbial genomes shed light on interconnected biogeochemical processes in an aquifer system.</title>
        <authorList>
            <person name="Anantharaman K."/>
            <person name="Brown C.T."/>
            <person name="Hug L.A."/>
            <person name="Sharon I."/>
            <person name="Castelle C.J."/>
            <person name="Probst A.J."/>
            <person name="Thomas B.C."/>
            <person name="Singh A."/>
            <person name="Wilkins M.J."/>
            <person name="Karaoz U."/>
            <person name="Brodie E.L."/>
            <person name="Williams K.H."/>
            <person name="Hubbard S.S."/>
            <person name="Banfield J.F."/>
        </authorList>
    </citation>
    <scope>NUCLEOTIDE SEQUENCE [LARGE SCALE GENOMIC DNA]</scope>
</reference>
<comment type="caution">
    <text evidence="3">The sequence shown here is derived from an EMBL/GenBank/DDBJ whole genome shotgun (WGS) entry which is preliminary data.</text>
</comment>
<organism evidence="3 4">
    <name type="scientific">Candidatus Woesebacteria bacterium RIFOXYD1_FULL_41_28</name>
    <dbReference type="NCBI Taxonomy" id="1802550"/>
    <lineage>
        <taxon>Bacteria</taxon>
        <taxon>Candidatus Woeseibacteriota</taxon>
    </lineage>
</organism>
<dbReference type="Proteomes" id="UP000176775">
    <property type="component" value="Unassembled WGS sequence"/>
</dbReference>
<dbReference type="AlphaFoldDB" id="A0A1F8DKE3"/>